<comment type="caution">
    <text evidence="1">The sequence shown here is derived from an EMBL/GenBank/DDBJ whole genome shotgun (WGS) entry which is preliminary data.</text>
</comment>
<sequence>MNWVRYLHINQLSRNELWIRVGHGLLNILHHIGAASSLASEPGAVAREYMEHVGSAVKAGYPPADLIVRAHRHKPIEVRWPRKGCRTGGVVTAGWQLKTPFAWKLAGVRTRATDVGGLVIEWKGDKVNGDLLCHHHVRPVE</sequence>
<organism evidence="1">
    <name type="scientific">marine sediment metagenome</name>
    <dbReference type="NCBI Taxonomy" id="412755"/>
    <lineage>
        <taxon>unclassified sequences</taxon>
        <taxon>metagenomes</taxon>
        <taxon>ecological metagenomes</taxon>
    </lineage>
</organism>
<protein>
    <submittedName>
        <fullName evidence="1">Uncharacterized protein</fullName>
    </submittedName>
</protein>
<gene>
    <name evidence="1" type="ORF">LCGC14_1774950</name>
</gene>
<evidence type="ECO:0000313" key="1">
    <source>
        <dbReference type="EMBL" id="KKM03383.1"/>
    </source>
</evidence>
<name>A0A0F9JWV0_9ZZZZ</name>
<proteinExistence type="predicted"/>
<dbReference type="AlphaFoldDB" id="A0A0F9JWV0"/>
<reference evidence="1" key="1">
    <citation type="journal article" date="2015" name="Nature">
        <title>Complex archaea that bridge the gap between prokaryotes and eukaryotes.</title>
        <authorList>
            <person name="Spang A."/>
            <person name="Saw J.H."/>
            <person name="Jorgensen S.L."/>
            <person name="Zaremba-Niedzwiedzka K."/>
            <person name="Martijn J."/>
            <person name="Lind A.E."/>
            <person name="van Eijk R."/>
            <person name="Schleper C."/>
            <person name="Guy L."/>
            <person name="Ettema T.J."/>
        </authorList>
    </citation>
    <scope>NUCLEOTIDE SEQUENCE</scope>
</reference>
<dbReference type="EMBL" id="LAZR01016694">
    <property type="protein sequence ID" value="KKM03383.1"/>
    <property type="molecule type" value="Genomic_DNA"/>
</dbReference>
<accession>A0A0F9JWV0</accession>